<dbReference type="EMBL" id="BAABKZ010000001">
    <property type="protein sequence ID" value="GAA5091261.1"/>
    <property type="molecule type" value="Genomic_DNA"/>
</dbReference>
<evidence type="ECO:0000256" key="9">
    <source>
        <dbReference type="ARBA" id="ARBA00031306"/>
    </source>
</evidence>
<dbReference type="SUPFAM" id="SSF143631">
    <property type="entry name" value="ApbE-like"/>
    <property type="match status" value="1"/>
</dbReference>
<evidence type="ECO:0000256" key="3">
    <source>
        <dbReference type="ARBA" id="ARBA00016337"/>
    </source>
</evidence>
<organism evidence="11 12">
    <name type="scientific">Microbacterium yannicii</name>
    <dbReference type="NCBI Taxonomy" id="671622"/>
    <lineage>
        <taxon>Bacteria</taxon>
        <taxon>Bacillati</taxon>
        <taxon>Actinomycetota</taxon>
        <taxon>Actinomycetes</taxon>
        <taxon>Micrococcales</taxon>
        <taxon>Microbacteriaceae</taxon>
        <taxon>Microbacterium</taxon>
    </lineage>
</organism>
<reference evidence="12" key="1">
    <citation type="journal article" date="2019" name="Int. J. Syst. Evol. Microbiol.">
        <title>The Global Catalogue of Microorganisms (GCM) 10K type strain sequencing project: providing services to taxonomists for standard genome sequencing and annotation.</title>
        <authorList>
            <consortium name="The Broad Institute Genomics Platform"/>
            <consortium name="The Broad Institute Genome Sequencing Center for Infectious Disease"/>
            <person name="Wu L."/>
            <person name="Ma J."/>
        </authorList>
    </citation>
    <scope>NUCLEOTIDE SEQUENCE [LARGE SCALE GENOMIC DNA]</scope>
    <source>
        <strain evidence="12">JCM 18959</strain>
    </source>
</reference>
<dbReference type="EC" id="2.7.1.180" evidence="2"/>
<dbReference type="PANTHER" id="PTHR30040:SF2">
    <property type="entry name" value="FAD:PROTEIN FMN TRANSFERASE"/>
    <property type="match status" value="1"/>
</dbReference>
<keyword evidence="8" id="KW-0460">Magnesium</keyword>
<evidence type="ECO:0000256" key="2">
    <source>
        <dbReference type="ARBA" id="ARBA00011955"/>
    </source>
</evidence>
<evidence type="ECO:0000313" key="11">
    <source>
        <dbReference type="EMBL" id="GAA5091261.1"/>
    </source>
</evidence>
<dbReference type="RefSeq" id="WP_194413557.1">
    <property type="nucleotide sequence ID" value="NZ_BAABKZ010000001.1"/>
</dbReference>
<dbReference type="Pfam" id="PF02424">
    <property type="entry name" value="ApbE"/>
    <property type="match status" value="1"/>
</dbReference>
<evidence type="ECO:0000313" key="12">
    <source>
        <dbReference type="Proteomes" id="UP001501407"/>
    </source>
</evidence>
<keyword evidence="7" id="KW-0274">FAD</keyword>
<protein>
    <recommendedName>
        <fullName evidence="3">FAD:protein FMN transferase</fullName>
        <ecNumber evidence="2">2.7.1.180</ecNumber>
    </recommendedName>
    <alternativeName>
        <fullName evidence="9">Flavin transferase</fullName>
    </alternativeName>
</protein>
<evidence type="ECO:0000256" key="4">
    <source>
        <dbReference type="ARBA" id="ARBA00022630"/>
    </source>
</evidence>
<proteinExistence type="predicted"/>
<name>A0ABP9M823_9MICO</name>
<evidence type="ECO:0000256" key="6">
    <source>
        <dbReference type="ARBA" id="ARBA00022723"/>
    </source>
</evidence>
<comment type="catalytic activity">
    <reaction evidence="10">
        <text>L-threonyl-[protein] + FAD = FMN-L-threonyl-[protein] + AMP + H(+)</text>
        <dbReference type="Rhea" id="RHEA:36847"/>
        <dbReference type="Rhea" id="RHEA-COMP:11060"/>
        <dbReference type="Rhea" id="RHEA-COMP:11061"/>
        <dbReference type="ChEBI" id="CHEBI:15378"/>
        <dbReference type="ChEBI" id="CHEBI:30013"/>
        <dbReference type="ChEBI" id="CHEBI:57692"/>
        <dbReference type="ChEBI" id="CHEBI:74257"/>
        <dbReference type="ChEBI" id="CHEBI:456215"/>
        <dbReference type="EC" id="2.7.1.180"/>
    </reaction>
</comment>
<evidence type="ECO:0000256" key="7">
    <source>
        <dbReference type="ARBA" id="ARBA00022827"/>
    </source>
</evidence>
<accession>A0ABP9M823</accession>
<keyword evidence="12" id="KW-1185">Reference proteome</keyword>
<sequence length="300" mass="31894">MSAAPDSWRFDAIGTTWEIVTEHRLPATVRDEVAARIDDFDREWSRFRTDSVVSALARTGGAVPAPPDAVPMLEALAALSAATAGAVNPLVGGSLDALGYDAAYTLRDREPAPAPAGWQQLLTWRDGLLALSEPTTIDVGALGKGRLVDLVLGTLTSTVTGDITVDAGGDLAVRGRPQRIGLEHPFDPRRAIGVWEVTDAALCASAVNRRSWPSATGSTTLHHVLDARTGQPVRAIAATWAVAADAMTADAVATALFFDGGPRLAHEWGVEWVRMTTDGRVEWSPGCRADLFVRPNSLEQ</sequence>
<dbReference type="Gene3D" id="3.10.520.10">
    <property type="entry name" value="ApbE-like domains"/>
    <property type="match status" value="1"/>
</dbReference>
<evidence type="ECO:0000256" key="10">
    <source>
        <dbReference type="ARBA" id="ARBA00048540"/>
    </source>
</evidence>
<evidence type="ECO:0000256" key="8">
    <source>
        <dbReference type="ARBA" id="ARBA00022842"/>
    </source>
</evidence>
<evidence type="ECO:0000256" key="1">
    <source>
        <dbReference type="ARBA" id="ARBA00001946"/>
    </source>
</evidence>
<comment type="caution">
    <text evidence="11">The sequence shown here is derived from an EMBL/GenBank/DDBJ whole genome shotgun (WGS) entry which is preliminary data.</text>
</comment>
<dbReference type="GO" id="GO:0016740">
    <property type="term" value="F:transferase activity"/>
    <property type="evidence" value="ECO:0007669"/>
    <property type="project" value="UniProtKB-KW"/>
</dbReference>
<dbReference type="Proteomes" id="UP001501407">
    <property type="component" value="Unassembled WGS sequence"/>
</dbReference>
<keyword evidence="4" id="KW-0285">Flavoprotein</keyword>
<dbReference type="PANTHER" id="PTHR30040">
    <property type="entry name" value="THIAMINE BIOSYNTHESIS LIPOPROTEIN APBE"/>
    <property type="match status" value="1"/>
</dbReference>
<comment type="cofactor">
    <cofactor evidence="1">
        <name>Mg(2+)</name>
        <dbReference type="ChEBI" id="CHEBI:18420"/>
    </cofactor>
</comment>
<keyword evidence="6" id="KW-0479">Metal-binding</keyword>
<gene>
    <name evidence="11" type="ORF">GCM10025760_18170</name>
</gene>
<keyword evidence="5 11" id="KW-0808">Transferase</keyword>
<evidence type="ECO:0000256" key="5">
    <source>
        <dbReference type="ARBA" id="ARBA00022679"/>
    </source>
</evidence>
<dbReference type="InterPro" id="IPR003374">
    <property type="entry name" value="ApbE-like_sf"/>
</dbReference>
<dbReference type="InterPro" id="IPR024932">
    <property type="entry name" value="ApbE"/>
</dbReference>